<gene>
    <name evidence="1" type="ORF">AKJ08_2986</name>
</gene>
<accession>A0A0K1PHK7</accession>
<reference evidence="1 2" key="1">
    <citation type="submission" date="2015-08" db="EMBL/GenBank/DDBJ databases">
        <authorList>
            <person name="Babu N.S."/>
            <person name="Beckwith C.J."/>
            <person name="Beseler K.G."/>
            <person name="Brison A."/>
            <person name="Carone J.V."/>
            <person name="Caskin T.P."/>
            <person name="Diamond M."/>
            <person name="Durham M.E."/>
            <person name="Foxe J.M."/>
            <person name="Go M."/>
            <person name="Henderson B.A."/>
            <person name="Jones I.B."/>
            <person name="McGettigan J.A."/>
            <person name="Micheletti S.J."/>
            <person name="Nasrallah M.E."/>
            <person name="Ortiz D."/>
            <person name="Piller C.R."/>
            <person name="Privatt S.R."/>
            <person name="Schneider S.L."/>
            <person name="Sharp S."/>
            <person name="Smith T.C."/>
            <person name="Stanton J.D."/>
            <person name="Ullery H.E."/>
            <person name="Wilson R.J."/>
            <person name="Serrano M.G."/>
            <person name="Buck G."/>
            <person name="Lee V."/>
            <person name="Wang Y."/>
            <person name="Carvalho R."/>
            <person name="Voegtly L."/>
            <person name="Shi R."/>
            <person name="Duckworth R."/>
            <person name="Johnson A."/>
            <person name="Loviza R."/>
            <person name="Walstead R."/>
            <person name="Shah Z."/>
            <person name="Kiflezghi M."/>
            <person name="Wade K."/>
            <person name="Ball S.L."/>
            <person name="Bradley K.W."/>
            <person name="Asai D.J."/>
            <person name="Bowman C.A."/>
            <person name="Russell D.A."/>
            <person name="Pope W.H."/>
            <person name="Jacobs-Sera D."/>
            <person name="Hendrix R.W."/>
            <person name="Hatfull G.F."/>
        </authorList>
    </citation>
    <scope>NUCLEOTIDE SEQUENCE [LARGE SCALE GENOMIC DNA]</scope>
    <source>
        <strain evidence="1 2">DSM 27710</strain>
    </source>
</reference>
<dbReference type="AlphaFoldDB" id="A0A0K1PHK7"/>
<organism evidence="1 2">
    <name type="scientific">Vulgatibacter incomptus</name>
    <dbReference type="NCBI Taxonomy" id="1391653"/>
    <lineage>
        <taxon>Bacteria</taxon>
        <taxon>Pseudomonadati</taxon>
        <taxon>Myxococcota</taxon>
        <taxon>Myxococcia</taxon>
        <taxon>Myxococcales</taxon>
        <taxon>Cystobacterineae</taxon>
        <taxon>Vulgatibacteraceae</taxon>
        <taxon>Vulgatibacter</taxon>
    </lineage>
</organism>
<proteinExistence type="predicted"/>
<sequence length="389" mass="41043">MLSPVAHSGEYGDLSGTPDLAPYVKSSELHALARSGSYDDLSGTPDLSVYATREELPAVALSGEYADLQGTPDLSVYAPAESFSLVAFSGRYADLTGTPDLSAVALSGNYADLGGTPDLSVYASVAGLSPVASSGHYDDLGGRPWTGDASQIRTSAGVTFGETAREPLNVLVADYGRSEIDQASDQDGGAYGPYGSHWQSFTNTVEGVLDGIDVDRWWDPGVDSGYTLNVYEGDGTGGMRIYTESEVSVSNGFHTVTLSNPVRLEAYKKYTWELVNPSPFTLVGYNWSTYTGGRGGTNIPEMSYHFSTRMRQDLGTSRPALAVTALGKVGVGTSTPTAALDVAGDLRVRASSSPASNDPCSPGQISWDAGYVYVCVQANTWKRAALSSY</sequence>
<evidence type="ECO:0000313" key="2">
    <source>
        <dbReference type="Proteomes" id="UP000055590"/>
    </source>
</evidence>
<dbReference type="KEGG" id="vin:AKJ08_2986"/>
<dbReference type="EMBL" id="CP012332">
    <property type="protein sequence ID" value="AKU92599.1"/>
    <property type="molecule type" value="Genomic_DNA"/>
</dbReference>
<protein>
    <submittedName>
        <fullName evidence="1">Phage capsid and scaffold</fullName>
    </submittedName>
</protein>
<dbReference type="STRING" id="1391653.AKJ08_2986"/>
<dbReference type="Proteomes" id="UP000055590">
    <property type="component" value="Chromosome"/>
</dbReference>
<evidence type="ECO:0000313" key="1">
    <source>
        <dbReference type="EMBL" id="AKU92599.1"/>
    </source>
</evidence>
<name>A0A0K1PHK7_9BACT</name>
<keyword evidence="2" id="KW-1185">Reference proteome</keyword>
<dbReference type="PATRIC" id="fig|1391653.3.peg.3110"/>